<feature type="region of interest" description="Disordered" evidence="1">
    <location>
        <begin position="79"/>
        <end position="120"/>
    </location>
</feature>
<keyword evidence="2" id="KW-1133">Transmembrane helix</keyword>
<evidence type="ECO:0000259" key="4">
    <source>
        <dbReference type="SMART" id="SM00530"/>
    </source>
</evidence>
<dbReference type="Pfam" id="PF00652">
    <property type="entry name" value="Ricin_B_lectin"/>
    <property type="match status" value="1"/>
</dbReference>
<organism evidence="5 6">
    <name type="scientific">Streptomyces globisporus</name>
    <dbReference type="NCBI Taxonomy" id="1908"/>
    <lineage>
        <taxon>Bacteria</taxon>
        <taxon>Bacillati</taxon>
        <taxon>Actinomycetota</taxon>
        <taxon>Actinomycetes</taxon>
        <taxon>Kitasatosporales</taxon>
        <taxon>Streptomycetaceae</taxon>
        <taxon>Streptomyces</taxon>
    </lineage>
</organism>
<evidence type="ECO:0008006" key="7">
    <source>
        <dbReference type="Google" id="ProtNLM"/>
    </source>
</evidence>
<dbReference type="SMART" id="SM00458">
    <property type="entry name" value="RICIN"/>
    <property type="match status" value="1"/>
</dbReference>
<dbReference type="InterPro" id="IPR001387">
    <property type="entry name" value="Cro/C1-type_HTH"/>
</dbReference>
<dbReference type="Gene3D" id="2.80.10.50">
    <property type="match status" value="1"/>
</dbReference>
<feature type="compositionally biased region" description="Low complexity" evidence="1">
    <location>
        <begin position="177"/>
        <end position="186"/>
    </location>
</feature>
<keyword evidence="2" id="KW-0812">Transmembrane</keyword>
<proteinExistence type="predicted"/>
<dbReference type="PROSITE" id="PS50231">
    <property type="entry name" value="RICIN_B_LECTIN"/>
    <property type="match status" value="1"/>
</dbReference>
<evidence type="ECO:0000313" key="5">
    <source>
        <dbReference type="EMBL" id="CAH9418229.1"/>
    </source>
</evidence>
<dbReference type="Proteomes" id="UP001154015">
    <property type="component" value="Unassembled WGS sequence"/>
</dbReference>
<dbReference type="InterPro" id="IPR035992">
    <property type="entry name" value="Ricin_B-like_lectins"/>
</dbReference>
<feature type="region of interest" description="Disordered" evidence="1">
    <location>
        <begin position="158"/>
        <end position="186"/>
    </location>
</feature>
<comment type="caution">
    <text evidence="5">The sequence shown here is derived from an EMBL/GenBank/DDBJ whole genome shotgun (WGS) entry which is preliminary data.</text>
</comment>
<feature type="domain" description="HTH cro/C1-type" evidence="4">
    <location>
        <begin position="16"/>
        <end position="71"/>
    </location>
</feature>
<dbReference type="SUPFAM" id="SSF50370">
    <property type="entry name" value="Ricin B-like lectins"/>
    <property type="match status" value="1"/>
</dbReference>
<dbReference type="RefSeq" id="WP_318575211.1">
    <property type="nucleotide sequence ID" value="NZ_CAKXYP010000017.1"/>
</dbReference>
<evidence type="ECO:0000313" key="6">
    <source>
        <dbReference type="Proteomes" id="UP001154015"/>
    </source>
</evidence>
<dbReference type="InterPro" id="IPR000772">
    <property type="entry name" value="Ricin_B_lectin"/>
</dbReference>
<accession>A0ABN8V942</accession>
<dbReference type="CDD" id="cd00093">
    <property type="entry name" value="HTH_XRE"/>
    <property type="match status" value="1"/>
</dbReference>
<feature type="domain" description="Ricin B lectin" evidence="3">
    <location>
        <begin position="184"/>
        <end position="302"/>
    </location>
</feature>
<dbReference type="SMART" id="SM00530">
    <property type="entry name" value="HTH_XRE"/>
    <property type="match status" value="1"/>
</dbReference>
<evidence type="ECO:0000259" key="3">
    <source>
        <dbReference type="SMART" id="SM00458"/>
    </source>
</evidence>
<dbReference type="EMBL" id="CAKXYP010000017">
    <property type="protein sequence ID" value="CAH9418229.1"/>
    <property type="molecule type" value="Genomic_DNA"/>
</dbReference>
<keyword evidence="2" id="KW-0472">Membrane</keyword>
<dbReference type="InterPro" id="IPR010982">
    <property type="entry name" value="Lambda_DNA-bd_dom_sf"/>
</dbReference>
<protein>
    <recommendedName>
        <fullName evidence="7">XRE family transcriptional regulator</fullName>
    </recommendedName>
</protein>
<name>A0ABN8V942_STRGL</name>
<reference evidence="5" key="1">
    <citation type="submission" date="2022-03" db="EMBL/GenBank/DDBJ databases">
        <authorList>
            <person name="Leyn A S."/>
        </authorList>
    </citation>
    <scope>NUCLEOTIDE SEQUENCE</scope>
    <source>
        <strain evidence="5">Streptomyces globisporus 4-3</strain>
    </source>
</reference>
<keyword evidence="6" id="KW-1185">Reference proteome</keyword>
<feature type="compositionally biased region" description="Pro residues" evidence="1">
    <location>
        <begin position="83"/>
        <end position="97"/>
    </location>
</feature>
<evidence type="ECO:0000256" key="2">
    <source>
        <dbReference type="SAM" id="Phobius"/>
    </source>
</evidence>
<dbReference type="Gene3D" id="1.10.260.40">
    <property type="entry name" value="lambda repressor-like DNA-binding domains"/>
    <property type="match status" value="1"/>
</dbReference>
<dbReference type="Pfam" id="PF13560">
    <property type="entry name" value="HTH_31"/>
    <property type="match status" value="1"/>
</dbReference>
<dbReference type="SUPFAM" id="SSF47413">
    <property type="entry name" value="lambda repressor-like DNA-binding domains"/>
    <property type="match status" value="1"/>
</dbReference>
<dbReference type="CDD" id="cd23415">
    <property type="entry name" value="beta-trefoil_Ricin_AH"/>
    <property type="match status" value="1"/>
</dbReference>
<evidence type="ECO:0000256" key="1">
    <source>
        <dbReference type="SAM" id="MobiDB-lite"/>
    </source>
</evidence>
<gene>
    <name evidence="5" type="ORF">SGL43_05278</name>
</gene>
<feature type="transmembrane region" description="Helical" evidence="2">
    <location>
        <begin position="130"/>
        <end position="152"/>
    </location>
</feature>
<sequence length="302" mass="31941">MTERGRREDAVELGAALRALQQRSGRTLRDLEVQVRISDSSLSRYFRGDTVPPWPVVRDLCRALGADPYAYRTLWEAADRSPAEPPPPPRSEAPDPPSPDRPDQPQADPPDPPQASAPGHRLRTALTGRASAAAAGGFTGLVVGFLVALLTLPLGPAGSPSHGAAEAGRVRNETASPGAPGRAGGARAFVSRATGNCLDSSLDHGLRSYPCNGMSYQRWGVRSSANGAHQLRNHATGLCLDDGGREVAARPCDGRAAQKWTLTSREDEAVRLENVSTGRCLDESADGLRALSCVTGSRQAWG</sequence>